<evidence type="ECO:0000259" key="12">
    <source>
        <dbReference type="Pfam" id="PF07569"/>
    </source>
</evidence>
<keyword evidence="3 9" id="KW-0853">WD repeat</keyword>
<evidence type="ECO:0000313" key="15">
    <source>
        <dbReference type="Proteomes" id="UP001174909"/>
    </source>
</evidence>
<feature type="domain" description="Protein HIRA-like C-terminal" evidence="12">
    <location>
        <begin position="584"/>
        <end position="783"/>
    </location>
</feature>
<feature type="compositionally biased region" description="Low complexity" evidence="11">
    <location>
        <begin position="408"/>
        <end position="418"/>
    </location>
</feature>
<comment type="function">
    <text evidence="10">Required for replication-independent chromatin assembly and for the periodic repression of histone gene transcription during the cell cycle.</text>
</comment>
<comment type="subcellular location">
    <subcellularLocation>
        <location evidence="1 10">Nucleus</location>
    </subcellularLocation>
</comment>
<keyword evidence="10" id="KW-0678">Repressor</keyword>
<feature type="domain" description="CAF1B/HIR1 beta-propeller" evidence="13">
    <location>
        <begin position="3"/>
        <end position="348"/>
    </location>
</feature>
<keyword evidence="4 10" id="KW-0677">Repeat</keyword>
<dbReference type="InterPro" id="IPR055410">
    <property type="entry name" value="Beta-prop_CAF1B_HIR1"/>
</dbReference>
<evidence type="ECO:0000256" key="5">
    <source>
        <dbReference type="ARBA" id="ARBA00022853"/>
    </source>
</evidence>
<dbReference type="PANTHER" id="PTHR13831:SF0">
    <property type="entry name" value="PROTEIN HIRA"/>
    <property type="match status" value="1"/>
</dbReference>
<dbReference type="GO" id="GO:0000417">
    <property type="term" value="C:HIR complex"/>
    <property type="evidence" value="ECO:0007669"/>
    <property type="project" value="TreeGrafter"/>
</dbReference>
<feature type="compositionally biased region" description="Low complexity" evidence="11">
    <location>
        <begin position="476"/>
        <end position="486"/>
    </location>
</feature>
<dbReference type="Pfam" id="PF24105">
    <property type="entry name" value="Beta-prop_CAF1B_HIR1"/>
    <property type="match status" value="1"/>
</dbReference>
<gene>
    <name evidence="14" type="ORF">GBAR_LOCUS20250</name>
</gene>
<comment type="caution">
    <text evidence="14">The sequence shown here is derived from an EMBL/GenBank/DDBJ whole genome shotgun (WGS) entry which is preliminary data.</text>
</comment>
<evidence type="ECO:0000259" key="13">
    <source>
        <dbReference type="Pfam" id="PF24105"/>
    </source>
</evidence>
<keyword evidence="15" id="KW-1185">Reference proteome</keyword>
<feature type="region of interest" description="Disordered" evidence="11">
    <location>
        <begin position="398"/>
        <end position="486"/>
    </location>
</feature>
<dbReference type="InterPro" id="IPR036322">
    <property type="entry name" value="WD40_repeat_dom_sf"/>
</dbReference>
<evidence type="ECO:0000256" key="6">
    <source>
        <dbReference type="ARBA" id="ARBA00023015"/>
    </source>
</evidence>
<evidence type="ECO:0000256" key="1">
    <source>
        <dbReference type="ARBA" id="ARBA00004123"/>
    </source>
</evidence>
<dbReference type="Gene3D" id="2.130.10.10">
    <property type="entry name" value="YVTN repeat-like/Quinoprotein amine dehydrogenase"/>
    <property type="match status" value="2"/>
</dbReference>
<dbReference type="EMBL" id="CASHTH010002845">
    <property type="protein sequence ID" value="CAI8036090.1"/>
    <property type="molecule type" value="Genomic_DNA"/>
</dbReference>
<dbReference type="GO" id="GO:0006338">
    <property type="term" value="P:chromatin remodeling"/>
    <property type="evidence" value="ECO:0007669"/>
    <property type="project" value="InterPro"/>
</dbReference>
<dbReference type="InterPro" id="IPR015943">
    <property type="entry name" value="WD40/YVTN_repeat-like_dom_sf"/>
</dbReference>
<evidence type="ECO:0000256" key="7">
    <source>
        <dbReference type="ARBA" id="ARBA00023163"/>
    </source>
</evidence>
<sequence length="835" mass="90418">VSHDGNPIFSVAIHPDGSRFATGGQGKDSGVVVIWNMAPVRSAADEANEAIPKVLCEMSNHLGCVNCVRWSVDGKWLASGGDDAIVMIWSVKYQGGGGGGASLGFGTDLERWGCIHMLRGHNGDVLDLSWSPDQKYLASCSVDNTIIIWNARELPQKVSTVAGHRGLVKGITWDPVGKYLASQSDDRSVRIWRTSDWCEEKVITEPFRRCGGTTHILRLSWSPDGRYIVSAHALNNDGPTAQIIERGDWKMGVDLVGHRKAVEVVSFNPHLFFNDRSSKESNHGCIAVGSRDRSLSIWLTSLKRPLVVTHDMFVDSIIDIAWSCDGYELMVASTDGSLGYLSFSQKELGVRLPKQALDNLFLEIYGCARASLGHSLSDQGETKTSDQRPSGLEVQLLSPPAKPISFEPLSPKPSKTKPLAPPISPSSTKPSHKRRLLDTEASGDPLPRAKRQKKHRSLDPASPPQSKPPCTPQKGSGSSSAVTSSHTKSTSTLVLLPVPTPQSTLTVQLVAGIGAGAGVAGGEPLNLEVDNTRPKCCTVTCKRGADVKWRSSLLSRGLIATGNHCITCVVCEDHTMSVFSSQSGRMLLARFSTPAPPHDVKVSGYCAMLVTADASVRVWDMQKTELLVRDTSFAHLLKRSEKVSLSSCNLAPVGTPILSLSDSTSYLYHSGMGVWMEVSNANENTEIRGGIAADFEATTSMELAHLQRIQSAALSSHHPTTGQCLTRLRDTDGKLATASFLESQISRSLSLQSPVEHQHWCRVYVKFLVREGLEERLREFCMQFCRPGGGGGEGGVVLGFGVRGMARDFLSDIAGNAKLQRLYCELRDALDSPSQ</sequence>
<keyword evidence="6 10" id="KW-0805">Transcription regulation</keyword>
<proteinExistence type="inferred from homology"/>
<name>A0AA35STV9_GEOBA</name>
<evidence type="ECO:0000256" key="11">
    <source>
        <dbReference type="SAM" id="MobiDB-lite"/>
    </source>
</evidence>
<dbReference type="Pfam" id="PF07569">
    <property type="entry name" value="Hira"/>
    <property type="match status" value="1"/>
</dbReference>
<dbReference type="InterPro" id="IPR031120">
    <property type="entry name" value="HIR1-like"/>
</dbReference>
<dbReference type="Proteomes" id="UP001174909">
    <property type="component" value="Unassembled WGS sequence"/>
</dbReference>
<dbReference type="SUPFAM" id="SSF50978">
    <property type="entry name" value="WD40 repeat-like"/>
    <property type="match status" value="1"/>
</dbReference>
<dbReference type="CDD" id="cd00200">
    <property type="entry name" value="WD40"/>
    <property type="match status" value="1"/>
</dbReference>
<evidence type="ECO:0000256" key="9">
    <source>
        <dbReference type="PROSITE-ProRule" id="PRU00221"/>
    </source>
</evidence>
<keyword evidence="8 10" id="KW-0539">Nucleus</keyword>
<feature type="repeat" description="WD" evidence="9">
    <location>
        <begin position="118"/>
        <end position="150"/>
    </location>
</feature>
<evidence type="ECO:0000256" key="10">
    <source>
        <dbReference type="RuleBase" id="RU364014"/>
    </source>
</evidence>
<dbReference type="GO" id="GO:0000785">
    <property type="term" value="C:chromatin"/>
    <property type="evidence" value="ECO:0007669"/>
    <property type="project" value="TreeGrafter"/>
</dbReference>
<dbReference type="GO" id="GO:0005634">
    <property type="term" value="C:nucleus"/>
    <property type="evidence" value="ECO:0007669"/>
    <property type="project" value="UniProtKB-SubCell"/>
</dbReference>
<dbReference type="PROSITE" id="PS50082">
    <property type="entry name" value="WD_REPEATS_2"/>
    <property type="match status" value="3"/>
</dbReference>
<evidence type="ECO:0000256" key="2">
    <source>
        <dbReference type="ARBA" id="ARBA00007306"/>
    </source>
</evidence>
<feature type="non-terminal residue" evidence="14">
    <location>
        <position position="1"/>
    </location>
</feature>
<dbReference type="GO" id="GO:0006355">
    <property type="term" value="P:regulation of DNA-templated transcription"/>
    <property type="evidence" value="ECO:0007669"/>
    <property type="project" value="InterPro"/>
</dbReference>
<protein>
    <recommendedName>
        <fullName evidence="10">Protein HIRA</fullName>
    </recommendedName>
</protein>
<comment type="similarity">
    <text evidence="2 10">Belongs to the WD repeat HIR1 family.</text>
</comment>
<dbReference type="InterPro" id="IPR011494">
    <property type="entry name" value="HIRA-like_C"/>
</dbReference>
<evidence type="ECO:0000256" key="8">
    <source>
        <dbReference type="ARBA" id="ARBA00023242"/>
    </source>
</evidence>
<dbReference type="GO" id="GO:0031491">
    <property type="term" value="F:nucleosome binding"/>
    <property type="evidence" value="ECO:0007669"/>
    <property type="project" value="TreeGrafter"/>
</dbReference>
<dbReference type="SMART" id="SM00320">
    <property type="entry name" value="WD40"/>
    <property type="match status" value="8"/>
</dbReference>
<reference evidence="14" key="1">
    <citation type="submission" date="2023-03" db="EMBL/GenBank/DDBJ databases">
        <authorList>
            <person name="Steffen K."/>
            <person name="Cardenas P."/>
        </authorList>
    </citation>
    <scope>NUCLEOTIDE SEQUENCE</scope>
</reference>
<evidence type="ECO:0000256" key="3">
    <source>
        <dbReference type="ARBA" id="ARBA00022574"/>
    </source>
</evidence>
<dbReference type="PROSITE" id="PS50294">
    <property type="entry name" value="WD_REPEATS_REGION"/>
    <property type="match status" value="3"/>
</dbReference>
<keyword evidence="5 10" id="KW-0156">Chromatin regulator</keyword>
<feature type="repeat" description="WD" evidence="9">
    <location>
        <begin position="58"/>
        <end position="92"/>
    </location>
</feature>
<dbReference type="PANTHER" id="PTHR13831">
    <property type="entry name" value="MEMBER OF THE HIR1 FAMILY OF WD-REPEAT PROTEINS"/>
    <property type="match status" value="1"/>
</dbReference>
<accession>A0AA35STV9</accession>
<evidence type="ECO:0000256" key="4">
    <source>
        <dbReference type="ARBA" id="ARBA00022737"/>
    </source>
</evidence>
<evidence type="ECO:0000313" key="14">
    <source>
        <dbReference type="EMBL" id="CAI8036090.1"/>
    </source>
</evidence>
<keyword evidence="7 10" id="KW-0804">Transcription</keyword>
<feature type="compositionally biased region" description="Pro residues" evidence="11">
    <location>
        <begin position="461"/>
        <end position="471"/>
    </location>
</feature>
<organism evidence="14 15">
    <name type="scientific">Geodia barretti</name>
    <name type="common">Barrett's horny sponge</name>
    <dbReference type="NCBI Taxonomy" id="519541"/>
    <lineage>
        <taxon>Eukaryota</taxon>
        <taxon>Metazoa</taxon>
        <taxon>Porifera</taxon>
        <taxon>Demospongiae</taxon>
        <taxon>Heteroscleromorpha</taxon>
        <taxon>Tetractinellida</taxon>
        <taxon>Astrophorina</taxon>
        <taxon>Geodiidae</taxon>
        <taxon>Geodia</taxon>
    </lineage>
</organism>
<dbReference type="AlphaFoldDB" id="A0AA35STV9"/>
<feature type="repeat" description="WD" evidence="9">
    <location>
        <begin position="161"/>
        <end position="192"/>
    </location>
</feature>
<dbReference type="GO" id="GO:0006351">
    <property type="term" value="P:DNA-templated transcription"/>
    <property type="evidence" value="ECO:0007669"/>
    <property type="project" value="InterPro"/>
</dbReference>
<dbReference type="InterPro" id="IPR001680">
    <property type="entry name" value="WD40_rpt"/>
</dbReference>